<accession>M5E2H3</accession>
<evidence type="ECO:0000313" key="1">
    <source>
        <dbReference type="EMBL" id="CCU71794.1"/>
    </source>
</evidence>
<gene>
    <name evidence="1" type="ORF">TOL_1369</name>
</gene>
<dbReference type="EMBL" id="HF680312">
    <property type="protein sequence ID" value="CCU71794.1"/>
    <property type="molecule type" value="Genomic_DNA"/>
</dbReference>
<evidence type="ECO:0000313" key="2">
    <source>
        <dbReference type="Proteomes" id="UP000011866"/>
    </source>
</evidence>
<proteinExistence type="predicted"/>
<dbReference type="HOGENOM" id="CLU_2829839_0_0_6"/>
<dbReference type="Proteomes" id="UP000011866">
    <property type="component" value="Chromosome"/>
</dbReference>
<dbReference type="AlphaFoldDB" id="M5E2H3"/>
<sequence length="66" mass="7439">MSLDLSWLNAPFHQKLAFPHSIPQVRSALDVLSSLALGICKFLDLVYPNDWLVNIRPLNCLTCLTD</sequence>
<organism evidence="1 2">
    <name type="scientific">Thalassolituus oleivorans MIL-1</name>
    <dbReference type="NCBI Taxonomy" id="1298593"/>
    <lineage>
        <taxon>Bacteria</taxon>
        <taxon>Pseudomonadati</taxon>
        <taxon>Pseudomonadota</taxon>
        <taxon>Gammaproteobacteria</taxon>
        <taxon>Oceanospirillales</taxon>
        <taxon>Oceanospirillaceae</taxon>
        <taxon>Thalassolituus</taxon>
    </lineage>
</organism>
<protein>
    <submittedName>
        <fullName evidence="1">Uncharacterized protein</fullName>
    </submittedName>
</protein>
<keyword evidence="2" id="KW-1185">Reference proteome</keyword>
<reference evidence="1 2" key="1">
    <citation type="journal article" date="2013" name="Genome Announc.">
        <title>Genome Sequence of Thalassolituus oleivorans MIL-1 (DSM 14913T).</title>
        <authorList>
            <person name="Golyshin P.N."/>
            <person name="Werner J."/>
            <person name="Chernikova T.N."/>
            <person name="Tran H."/>
            <person name="Ferrer M."/>
            <person name="Yakimov M.M."/>
            <person name="Teeling H."/>
            <person name="Golyshina O.V."/>
        </authorList>
    </citation>
    <scope>NUCLEOTIDE SEQUENCE [LARGE SCALE GENOMIC DNA]</scope>
    <source>
        <strain evidence="1 2">MIL-1</strain>
    </source>
</reference>
<name>M5E2H3_9GAMM</name>
<dbReference type="KEGG" id="tol:TOL_1369"/>